<keyword evidence="1" id="KW-0472">Membrane</keyword>
<dbReference type="Proteomes" id="UP001073227">
    <property type="component" value="Unassembled WGS sequence"/>
</dbReference>
<dbReference type="EMBL" id="JAOVZR010000003">
    <property type="protein sequence ID" value="MCY0150845.1"/>
    <property type="molecule type" value="Genomic_DNA"/>
</dbReference>
<evidence type="ECO:0000256" key="1">
    <source>
        <dbReference type="SAM" id="Phobius"/>
    </source>
</evidence>
<accession>A0ABT3ZGA8</accession>
<feature type="transmembrane region" description="Helical" evidence="1">
    <location>
        <begin position="69"/>
        <end position="91"/>
    </location>
</feature>
<evidence type="ECO:0000313" key="3">
    <source>
        <dbReference type="Proteomes" id="UP001073227"/>
    </source>
</evidence>
<name>A0ABT3ZGA8_9HYPH</name>
<dbReference type="RefSeq" id="WP_052161102.1">
    <property type="nucleotide sequence ID" value="NZ_JAOVZR010000003.1"/>
</dbReference>
<evidence type="ECO:0000313" key="2">
    <source>
        <dbReference type="EMBL" id="MCY0150845.1"/>
    </source>
</evidence>
<reference evidence="2" key="1">
    <citation type="submission" date="2022-10" db="EMBL/GenBank/DDBJ databases">
        <title>Hoeflea sp. G2-23, isolated from marine algae.</title>
        <authorList>
            <person name="Kristyanto S."/>
            <person name="Kim J.M."/>
            <person name="Jeon C.O."/>
        </authorList>
    </citation>
    <scope>NUCLEOTIDE SEQUENCE</scope>
    <source>
        <strain evidence="2">G2-23</strain>
    </source>
</reference>
<protein>
    <recommendedName>
        <fullName evidence="4">Cobalamin biosynthesis protein CobQ</fullName>
    </recommendedName>
</protein>
<feature type="transmembrane region" description="Helical" evidence="1">
    <location>
        <begin position="166"/>
        <end position="185"/>
    </location>
</feature>
<sequence length="188" mass="20540">MIIGGALWAKQDRPGSLIAAFAGGLAPDLPMIAMVLFATKVTGVPAQDVYGILYFSDGWQRVFAIDHSFLVWGLVLAAGYLLRVFTLTAFAGSGLAHAAVDFLTHHDDARQQLWPFTDWKFASPFSYWDPAYFGSIVAPLEALLVFVLTIMLVFQLPRLWEKALTLAISAIFLVPIVVTGGFHGLHGM</sequence>
<evidence type="ECO:0008006" key="4">
    <source>
        <dbReference type="Google" id="ProtNLM"/>
    </source>
</evidence>
<keyword evidence="1" id="KW-0812">Transmembrane</keyword>
<keyword evidence="3" id="KW-1185">Reference proteome</keyword>
<keyword evidence="1" id="KW-1133">Transmembrane helix</keyword>
<organism evidence="2 3">
    <name type="scientific">Hoeflea algicola</name>
    <dbReference type="NCBI Taxonomy" id="2983763"/>
    <lineage>
        <taxon>Bacteria</taxon>
        <taxon>Pseudomonadati</taxon>
        <taxon>Pseudomonadota</taxon>
        <taxon>Alphaproteobacteria</taxon>
        <taxon>Hyphomicrobiales</taxon>
        <taxon>Rhizobiaceae</taxon>
        <taxon>Hoeflea</taxon>
    </lineage>
</organism>
<proteinExistence type="predicted"/>
<gene>
    <name evidence="2" type="ORF">OEG84_24890</name>
</gene>
<feature type="transmembrane region" description="Helical" evidence="1">
    <location>
        <begin position="131"/>
        <end position="154"/>
    </location>
</feature>
<comment type="caution">
    <text evidence="2">The sequence shown here is derived from an EMBL/GenBank/DDBJ whole genome shotgun (WGS) entry which is preliminary data.</text>
</comment>